<gene>
    <name evidence="1" type="ORF">IFO69_01745</name>
</gene>
<evidence type="ECO:0000313" key="1">
    <source>
        <dbReference type="EMBL" id="MBD8487459.1"/>
    </source>
</evidence>
<protein>
    <submittedName>
        <fullName evidence="1">Uncharacterized protein</fullName>
    </submittedName>
</protein>
<dbReference type="Proteomes" id="UP000647133">
    <property type="component" value="Unassembled WGS sequence"/>
</dbReference>
<evidence type="ECO:0000313" key="2">
    <source>
        <dbReference type="Proteomes" id="UP000647133"/>
    </source>
</evidence>
<dbReference type="RefSeq" id="WP_192007385.1">
    <property type="nucleotide sequence ID" value="NZ_JACYTQ010000001.1"/>
</dbReference>
<dbReference type="EMBL" id="JACYTQ010000001">
    <property type="protein sequence ID" value="MBD8487459.1"/>
    <property type="molecule type" value="Genomic_DNA"/>
</dbReference>
<proteinExistence type="predicted"/>
<organism evidence="1 2">
    <name type="scientific">Echinicola arenosa</name>
    <dbReference type="NCBI Taxonomy" id="2774144"/>
    <lineage>
        <taxon>Bacteria</taxon>
        <taxon>Pseudomonadati</taxon>
        <taxon>Bacteroidota</taxon>
        <taxon>Cytophagia</taxon>
        <taxon>Cytophagales</taxon>
        <taxon>Cyclobacteriaceae</taxon>
        <taxon>Echinicola</taxon>
    </lineage>
</organism>
<accession>A0ABR9AIL3</accession>
<reference evidence="1 2" key="1">
    <citation type="submission" date="2020-09" db="EMBL/GenBank/DDBJ databases">
        <title>Echinicola sp. CAU 1574 isolated from sand of Sido Beach.</title>
        <authorList>
            <person name="Kim W."/>
        </authorList>
    </citation>
    <scope>NUCLEOTIDE SEQUENCE [LARGE SCALE GENOMIC DNA]</scope>
    <source>
        <strain evidence="1 2">CAU 1574</strain>
    </source>
</reference>
<keyword evidence="2" id="KW-1185">Reference proteome</keyword>
<name>A0ABR9AIL3_9BACT</name>
<comment type="caution">
    <text evidence="1">The sequence shown here is derived from an EMBL/GenBank/DDBJ whole genome shotgun (WGS) entry which is preliminary data.</text>
</comment>
<sequence>MKKILLASVIFILSYETGIAERESFAAVDDYCYNYYPGCTAIVIKCRPNYLLNNCQVEDQVSCEEGCMDPW</sequence>